<evidence type="ECO:0000313" key="4">
    <source>
        <dbReference type="EMBL" id="EQC30373.1"/>
    </source>
</evidence>
<dbReference type="STRING" id="1156394.T0RDN2"/>
<gene>
    <name evidence="4" type="ORF">SDRG_11950</name>
</gene>
<keyword evidence="5" id="KW-1185">Reference proteome</keyword>
<dbReference type="GeneID" id="19952677"/>
<dbReference type="GO" id="GO:0016702">
    <property type="term" value="F:oxidoreductase activity, acting on single donors with incorporation of molecular oxygen, incorporation of two atoms of oxygen"/>
    <property type="evidence" value="ECO:0007669"/>
    <property type="project" value="InterPro"/>
</dbReference>
<dbReference type="OrthoDB" id="271433at2759"/>
<keyword evidence="2" id="KW-0560">Oxidoreductase</keyword>
<reference evidence="4 5" key="1">
    <citation type="submission" date="2012-04" db="EMBL/GenBank/DDBJ databases">
        <title>The Genome Sequence of Saprolegnia declina VS20.</title>
        <authorList>
            <consortium name="The Broad Institute Genome Sequencing Platform"/>
            <person name="Russ C."/>
            <person name="Nusbaum C."/>
            <person name="Tyler B."/>
            <person name="van West P."/>
            <person name="Dieguez-Uribeondo J."/>
            <person name="de Bruijn I."/>
            <person name="Tripathy S."/>
            <person name="Jiang R."/>
            <person name="Young S.K."/>
            <person name="Zeng Q."/>
            <person name="Gargeya S."/>
            <person name="Fitzgerald M."/>
            <person name="Haas B."/>
            <person name="Abouelleil A."/>
            <person name="Alvarado L."/>
            <person name="Arachchi H.M."/>
            <person name="Berlin A."/>
            <person name="Chapman S.B."/>
            <person name="Goldberg J."/>
            <person name="Griggs A."/>
            <person name="Gujja S."/>
            <person name="Hansen M."/>
            <person name="Howarth C."/>
            <person name="Imamovic A."/>
            <person name="Larimer J."/>
            <person name="McCowen C."/>
            <person name="Montmayeur A."/>
            <person name="Murphy C."/>
            <person name="Neiman D."/>
            <person name="Pearson M."/>
            <person name="Priest M."/>
            <person name="Roberts A."/>
            <person name="Saif S."/>
            <person name="Shea T."/>
            <person name="Sisk P."/>
            <person name="Sykes S."/>
            <person name="Wortman J."/>
            <person name="Nusbaum C."/>
            <person name="Birren B."/>
        </authorList>
    </citation>
    <scope>NUCLEOTIDE SEQUENCE [LARGE SCALE GENOMIC DNA]</scope>
    <source>
        <strain evidence="4 5">VS20</strain>
    </source>
</reference>
<dbReference type="InterPro" id="IPR012864">
    <property type="entry name" value="PCO/ADO"/>
</dbReference>
<dbReference type="CDD" id="cd20289">
    <property type="entry name" value="cupin_ADO"/>
    <property type="match status" value="1"/>
</dbReference>
<evidence type="ECO:0008006" key="6">
    <source>
        <dbReference type="Google" id="ProtNLM"/>
    </source>
</evidence>
<dbReference type="PANTHER" id="PTHR22966">
    <property type="entry name" value="2-AMINOETHANETHIOL DIOXYGENASE"/>
    <property type="match status" value="1"/>
</dbReference>
<dbReference type="InParanoid" id="T0RDN2"/>
<dbReference type="GO" id="GO:0046872">
    <property type="term" value="F:metal ion binding"/>
    <property type="evidence" value="ECO:0007669"/>
    <property type="project" value="UniProtKB-KW"/>
</dbReference>
<evidence type="ECO:0000256" key="1">
    <source>
        <dbReference type="ARBA" id="ARBA00022723"/>
    </source>
</evidence>
<dbReference type="Proteomes" id="UP000030762">
    <property type="component" value="Unassembled WGS sequence"/>
</dbReference>
<dbReference type="Gene3D" id="2.60.120.10">
    <property type="entry name" value="Jelly Rolls"/>
    <property type="match status" value="1"/>
</dbReference>
<evidence type="ECO:0000313" key="5">
    <source>
        <dbReference type="Proteomes" id="UP000030762"/>
    </source>
</evidence>
<keyword evidence="3" id="KW-0408">Iron</keyword>
<accession>T0RDN2</accession>
<evidence type="ECO:0000256" key="2">
    <source>
        <dbReference type="ARBA" id="ARBA00023002"/>
    </source>
</evidence>
<dbReference type="RefSeq" id="XP_008616226.1">
    <property type="nucleotide sequence ID" value="XM_008618004.1"/>
</dbReference>
<protein>
    <recommendedName>
        <fullName evidence="6">Cysteine dioxygenase</fullName>
    </recommendedName>
</protein>
<dbReference type="PANTHER" id="PTHR22966:SF61">
    <property type="entry name" value="2-AMINOETHANETHIOL DIOXYGENASE"/>
    <property type="match status" value="1"/>
</dbReference>
<evidence type="ECO:0000256" key="3">
    <source>
        <dbReference type="ARBA" id="ARBA00023004"/>
    </source>
</evidence>
<sequence length="243" mass="26549">MAIIQKLHRAVLQAVGGGRGRALSLQEIEPIKALCDAILPIHVGLDVPTPATAETLYRGSKAIRYIHIYEDRDVSIGIFVLPPGATIPLHNHPDMSVVSRLLYGSLHVTAYDLVPAEANDAFWAAHDPGDDPPSIWRRKKKLLLAQQRQDRTVQAPYTTELLPHKGNLHEFTSGSDIGCAILDVLTPPYDPSRGRDCTYYRVAAALEPTPDDSDPIVALEATPAPPHSFDIVNLAYHGPPVLE</sequence>
<proteinExistence type="predicted"/>
<dbReference type="VEuPathDB" id="FungiDB:SDRG_11950"/>
<dbReference type="OMA" id="VRDCEMS"/>
<dbReference type="eggNOG" id="KOG4281">
    <property type="taxonomic scope" value="Eukaryota"/>
</dbReference>
<dbReference type="InterPro" id="IPR014710">
    <property type="entry name" value="RmlC-like_jellyroll"/>
</dbReference>
<dbReference type="SUPFAM" id="SSF51182">
    <property type="entry name" value="RmlC-like cupins"/>
    <property type="match status" value="1"/>
</dbReference>
<dbReference type="AlphaFoldDB" id="T0RDN2"/>
<organism evidence="4 5">
    <name type="scientific">Saprolegnia diclina (strain VS20)</name>
    <dbReference type="NCBI Taxonomy" id="1156394"/>
    <lineage>
        <taxon>Eukaryota</taxon>
        <taxon>Sar</taxon>
        <taxon>Stramenopiles</taxon>
        <taxon>Oomycota</taxon>
        <taxon>Saprolegniomycetes</taxon>
        <taxon>Saprolegniales</taxon>
        <taxon>Saprolegniaceae</taxon>
        <taxon>Saprolegnia</taxon>
    </lineage>
</organism>
<keyword evidence="1" id="KW-0479">Metal-binding</keyword>
<name>T0RDN2_SAPDV</name>
<dbReference type="Pfam" id="PF07847">
    <property type="entry name" value="PCO_ADO"/>
    <property type="match status" value="1"/>
</dbReference>
<dbReference type="EMBL" id="JH767176">
    <property type="protein sequence ID" value="EQC30373.1"/>
    <property type="molecule type" value="Genomic_DNA"/>
</dbReference>
<dbReference type="InterPro" id="IPR011051">
    <property type="entry name" value="RmlC_Cupin_sf"/>
</dbReference>